<evidence type="ECO:0000256" key="1">
    <source>
        <dbReference type="ARBA" id="ARBA00004141"/>
    </source>
</evidence>
<evidence type="ECO:0000256" key="4">
    <source>
        <dbReference type="ARBA" id="ARBA00023136"/>
    </source>
</evidence>
<evidence type="ECO:0000259" key="6">
    <source>
        <dbReference type="Pfam" id="PF04932"/>
    </source>
</evidence>
<dbReference type="Proteomes" id="UP000030428">
    <property type="component" value="Unassembled WGS sequence"/>
</dbReference>
<feature type="transmembrane region" description="Helical" evidence="5">
    <location>
        <begin position="68"/>
        <end position="88"/>
    </location>
</feature>
<feature type="transmembrane region" description="Helical" evidence="5">
    <location>
        <begin position="240"/>
        <end position="262"/>
    </location>
</feature>
<feature type="transmembrane region" description="Helical" evidence="5">
    <location>
        <begin position="197"/>
        <end position="228"/>
    </location>
</feature>
<evidence type="ECO:0000313" key="7">
    <source>
        <dbReference type="EMBL" id="KHD08203.1"/>
    </source>
</evidence>
<proteinExistence type="predicted"/>
<feature type="transmembrane region" description="Helical" evidence="5">
    <location>
        <begin position="100"/>
        <end position="122"/>
    </location>
</feature>
<dbReference type="GO" id="GO:0016020">
    <property type="term" value="C:membrane"/>
    <property type="evidence" value="ECO:0007669"/>
    <property type="project" value="UniProtKB-SubCell"/>
</dbReference>
<evidence type="ECO:0000256" key="5">
    <source>
        <dbReference type="SAM" id="Phobius"/>
    </source>
</evidence>
<feature type="domain" description="O-antigen ligase-related" evidence="6">
    <location>
        <begin position="201"/>
        <end position="343"/>
    </location>
</feature>
<accession>A0A0A6PBW9</accession>
<evidence type="ECO:0000313" key="8">
    <source>
        <dbReference type="Proteomes" id="UP000030428"/>
    </source>
</evidence>
<organism evidence="7 8">
    <name type="scientific">Candidatus Thiomargarita nelsonii</name>
    <dbReference type="NCBI Taxonomy" id="1003181"/>
    <lineage>
        <taxon>Bacteria</taxon>
        <taxon>Pseudomonadati</taxon>
        <taxon>Pseudomonadota</taxon>
        <taxon>Gammaproteobacteria</taxon>
        <taxon>Thiotrichales</taxon>
        <taxon>Thiotrichaceae</taxon>
        <taxon>Thiomargarita</taxon>
    </lineage>
</organism>
<dbReference type="InterPro" id="IPR007016">
    <property type="entry name" value="O-antigen_ligase-rel_domated"/>
</dbReference>
<dbReference type="AlphaFoldDB" id="A0A0A6PBW9"/>
<dbReference type="InterPro" id="IPR051533">
    <property type="entry name" value="WaaL-like"/>
</dbReference>
<keyword evidence="3 5" id="KW-1133">Transmembrane helix</keyword>
<keyword evidence="4 5" id="KW-0472">Membrane</keyword>
<feature type="transmembrane region" description="Helical" evidence="5">
    <location>
        <begin position="331"/>
        <end position="354"/>
    </location>
</feature>
<dbReference type="EMBL" id="JSZA02000166">
    <property type="protein sequence ID" value="KHD08203.1"/>
    <property type="molecule type" value="Genomic_DNA"/>
</dbReference>
<feature type="transmembrane region" description="Helical" evidence="5">
    <location>
        <begin position="128"/>
        <end position="150"/>
    </location>
</feature>
<gene>
    <name evidence="7" type="ORF">PN36_27235</name>
</gene>
<dbReference type="PANTHER" id="PTHR37422:SF17">
    <property type="entry name" value="O-ANTIGEN LIGASE"/>
    <property type="match status" value="1"/>
</dbReference>
<keyword evidence="8" id="KW-1185">Reference proteome</keyword>
<dbReference type="Pfam" id="PF04932">
    <property type="entry name" value="Wzy_C"/>
    <property type="match status" value="1"/>
</dbReference>
<reference evidence="7 8" key="1">
    <citation type="journal article" date="2016" name="Front. Microbiol.">
        <title>Single-Cell (Meta-)Genomics of a Dimorphic Candidatus Thiomargarita nelsonii Reveals Genomic Plasticity.</title>
        <authorList>
            <person name="Flood B.E."/>
            <person name="Fliss P."/>
            <person name="Jones D.S."/>
            <person name="Dick G.J."/>
            <person name="Jain S."/>
            <person name="Kaster A.K."/>
            <person name="Winkel M."/>
            <person name="Mussmann M."/>
            <person name="Bailey J."/>
        </authorList>
    </citation>
    <scope>NUCLEOTIDE SEQUENCE [LARGE SCALE GENOMIC DNA]</scope>
    <source>
        <strain evidence="7">Hydrate Ridge</strain>
    </source>
</reference>
<evidence type="ECO:0000256" key="3">
    <source>
        <dbReference type="ARBA" id="ARBA00022989"/>
    </source>
</evidence>
<evidence type="ECO:0000256" key="2">
    <source>
        <dbReference type="ARBA" id="ARBA00022692"/>
    </source>
</evidence>
<dbReference type="PANTHER" id="PTHR37422">
    <property type="entry name" value="TEICHURONIC ACID BIOSYNTHESIS PROTEIN TUAE"/>
    <property type="match status" value="1"/>
</dbReference>
<keyword evidence="2 5" id="KW-0812">Transmembrane</keyword>
<feature type="transmembrane region" description="Helical" evidence="5">
    <location>
        <begin position="6"/>
        <end position="25"/>
    </location>
</feature>
<feature type="transmembrane region" description="Helical" evidence="5">
    <location>
        <begin position="366"/>
        <end position="382"/>
    </location>
</feature>
<comment type="subcellular location">
    <subcellularLocation>
        <location evidence="1">Membrane</location>
        <topology evidence="1">Multi-pass membrane protein</topology>
    </subcellularLocation>
</comment>
<feature type="transmembrane region" description="Helical" evidence="5">
    <location>
        <begin position="170"/>
        <end position="191"/>
    </location>
</feature>
<protein>
    <recommendedName>
        <fullName evidence="6">O-antigen ligase-related domain-containing protein</fullName>
    </recommendedName>
</protein>
<name>A0A0A6PBW9_9GAMM</name>
<feature type="transmembrane region" description="Helical" evidence="5">
    <location>
        <begin position="37"/>
        <end position="56"/>
    </location>
</feature>
<sequence>MIVPMVQYFPLYLQMLLSGNFVLWFNPSNEQLASIGLIRYIKDISFLGFAFLWPILLVQTNRHRLIQMALFVIGVELIIVCLGTVGHIKDPVLPLMVAGFRWLLILHGAIGVGFLVIGYQLWQRQETIIVLERVVIGIIMVNFVIVLWEWWQMGGWSGRFSLMGQRLPGLFPNAIVLAQYITGLCLLLQLLPLKRSWLHTLLLVALLTTVISGTRGGLLSILFIWLIVLLTQFRHLIKRLWLLSPLFIIIMIPIMQVVGYVADRGSFFEQQFEPGNRFYNLAVLFDMASRSPLFDVLFGKGLGYGTNTSSVMNVGYSHPWRFNIDSTFATWFLQMGLLGITTLLFIAFLIGVFSFYHSKQDAKKRAVVYTTFFTLLVLSLQQNFFEQYGIMTLLGMVIALLLSKQGEIVTTSYKPILILTIGKNHTN</sequence>
<comment type="caution">
    <text evidence="7">The sequence shown here is derived from an EMBL/GenBank/DDBJ whole genome shotgun (WGS) entry which is preliminary data.</text>
</comment>